<comment type="caution">
    <text evidence="1">The sequence shown here is derived from an EMBL/GenBank/DDBJ whole genome shotgun (WGS) entry which is preliminary data.</text>
</comment>
<gene>
    <name evidence="1" type="ORF">BV25DRAFT_1832154</name>
</gene>
<sequence>MQNFGSTYGADSRRYPPPTHEHFVSFLQQTVCLETLILQYCLPCPSHNRSKSTNIIKLPRLNYLGLSGAALDVIGVLELIALSPDICFALSCGCNDDSGEELLSAVFFFNGGFFAESPYRISLRSLSLFEVVGTLSLGVDILSPSPATEDGAPDFDPDQTKFVLHLYWINRRSKDIVPVVQRVCRTLPLQDLDTLQVKFPTAEWTKQDWVDAFNRAPAVKHLRVGAAEKCFLAEALLHRVRELDSAEARPSQRPAITSDYVGESFLFPVLESLTLRKTDLMRTYREHPPRSFYDDLFACLEERGDRKAGLRQLYLAPSVRVGVRERLSYNGVVGSVIVIPDSEDDDEG</sequence>
<reference evidence="1" key="1">
    <citation type="submission" date="2021-03" db="EMBL/GenBank/DDBJ databases">
        <authorList>
            <consortium name="DOE Joint Genome Institute"/>
            <person name="Ahrendt S."/>
            <person name="Looney B.P."/>
            <person name="Miyauchi S."/>
            <person name="Morin E."/>
            <person name="Drula E."/>
            <person name="Courty P.E."/>
            <person name="Chicoki N."/>
            <person name="Fauchery L."/>
            <person name="Kohler A."/>
            <person name="Kuo A."/>
            <person name="Labutti K."/>
            <person name="Pangilinan J."/>
            <person name="Lipzen A."/>
            <person name="Riley R."/>
            <person name="Andreopoulos W."/>
            <person name="He G."/>
            <person name="Johnson J."/>
            <person name="Barry K.W."/>
            <person name="Grigoriev I.V."/>
            <person name="Nagy L."/>
            <person name="Hibbett D."/>
            <person name="Henrissat B."/>
            <person name="Matheny P.B."/>
            <person name="Labbe J."/>
            <person name="Martin F."/>
        </authorList>
    </citation>
    <scope>NUCLEOTIDE SEQUENCE</scope>
    <source>
        <strain evidence="1">HHB10654</strain>
    </source>
</reference>
<organism evidence="1 2">
    <name type="scientific">Artomyces pyxidatus</name>
    <dbReference type="NCBI Taxonomy" id="48021"/>
    <lineage>
        <taxon>Eukaryota</taxon>
        <taxon>Fungi</taxon>
        <taxon>Dikarya</taxon>
        <taxon>Basidiomycota</taxon>
        <taxon>Agaricomycotina</taxon>
        <taxon>Agaricomycetes</taxon>
        <taxon>Russulales</taxon>
        <taxon>Auriscalpiaceae</taxon>
        <taxon>Artomyces</taxon>
    </lineage>
</organism>
<proteinExistence type="predicted"/>
<keyword evidence="2" id="KW-1185">Reference proteome</keyword>
<reference evidence="1" key="2">
    <citation type="journal article" date="2022" name="New Phytol.">
        <title>Evolutionary transition to the ectomycorrhizal habit in the genomes of a hyperdiverse lineage of mushroom-forming fungi.</title>
        <authorList>
            <person name="Looney B."/>
            <person name="Miyauchi S."/>
            <person name="Morin E."/>
            <person name="Drula E."/>
            <person name="Courty P.E."/>
            <person name="Kohler A."/>
            <person name="Kuo A."/>
            <person name="LaButti K."/>
            <person name="Pangilinan J."/>
            <person name="Lipzen A."/>
            <person name="Riley R."/>
            <person name="Andreopoulos W."/>
            <person name="He G."/>
            <person name="Johnson J."/>
            <person name="Nolan M."/>
            <person name="Tritt A."/>
            <person name="Barry K.W."/>
            <person name="Grigoriev I.V."/>
            <person name="Nagy L.G."/>
            <person name="Hibbett D."/>
            <person name="Henrissat B."/>
            <person name="Matheny P.B."/>
            <person name="Labbe J."/>
            <person name="Martin F.M."/>
        </authorList>
    </citation>
    <scope>NUCLEOTIDE SEQUENCE</scope>
    <source>
        <strain evidence="1">HHB10654</strain>
    </source>
</reference>
<evidence type="ECO:0000313" key="1">
    <source>
        <dbReference type="EMBL" id="KAI0056493.1"/>
    </source>
</evidence>
<name>A0ACB8SJQ1_9AGAM</name>
<accession>A0ACB8SJQ1</accession>
<dbReference type="EMBL" id="MU277263">
    <property type="protein sequence ID" value="KAI0056493.1"/>
    <property type="molecule type" value="Genomic_DNA"/>
</dbReference>
<dbReference type="Proteomes" id="UP000814140">
    <property type="component" value="Unassembled WGS sequence"/>
</dbReference>
<evidence type="ECO:0000313" key="2">
    <source>
        <dbReference type="Proteomes" id="UP000814140"/>
    </source>
</evidence>
<protein>
    <submittedName>
        <fullName evidence="1">Uncharacterized protein</fullName>
    </submittedName>
</protein>